<dbReference type="PRINTS" id="PR00723">
    <property type="entry name" value="SUBTILISIN"/>
</dbReference>
<dbReference type="Pfam" id="PF00082">
    <property type="entry name" value="Peptidase_S8"/>
    <property type="match status" value="1"/>
</dbReference>
<feature type="active site" description="Charge relay system" evidence="6 7">
    <location>
        <position position="167"/>
    </location>
</feature>
<keyword evidence="3" id="KW-0732">Signal</keyword>
<dbReference type="PROSITE" id="PS51892">
    <property type="entry name" value="SUBTILASE"/>
    <property type="match status" value="1"/>
</dbReference>
<dbReference type="InterPro" id="IPR050131">
    <property type="entry name" value="Peptidase_S8_subtilisin-like"/>
</dbReference>
<keyword evidence="2 7" id="KW-0645">Protease</keyword>
<dbReference type="InterPro" id="IPR023828">
    <property type="entry name" value="Peptidase_S8_Ser-AS"/>
</dbReference>
<dbReference type="AlphaFoldDB" id="A0A942T9X6"/>
<dbReference type="InterPro" id="IPR022398">
    <property type="entry name" value="Peptidase_S8_His-AS"/>
</dbReference>
<evidence type="ECO:0000256" key="6">
    <source>
        <dbReference type="PIRSR" id="PIRSR615500-1"/>
    </source>
</evidence>
<dbReference type="Pfam" id="PF00395">
    <property type="entry name" value="SLH"/>
    <property type="match status" value="2"/>
</dbReference>
<protein>
    <submittedName>
        <fullName evidence="9">S8 family serine peptidase</fullName>
    </submittedName>
</protein>
<dbReference type="InterPro" id="IPR036852">
    <property type="entry name" value="Peptidase_S8/S53_dom_sf"/>
</dbReference>
<dbReference type="PROSITE" id="PS00138">
    <property type="entry name" value="SUBTILASE_SER"/>
    <property type="match status" value="1"/>
</dbReference>
<dbReference type="Gene3D" id="3.40.50.200">
    <property type="entry name" value="Peptidase S8/S53 domain"/>
    <property type="match status" value="1"/>
</dbReference>
<keyword evidence="5 7" id="KW-0720">Serine protease</keyword>
<feature type="domain" description="SLH" evidence="8">
    <location>
        <begin position="760"/>
        <end position="831"/>
    </location>
</feature>
<dbReference type="PROSITE" id="PS00137">
    <property type="entry name" value="SUBTILASE_HIS"/>
    <property type="match status" value="1"/>
</dbReference>
<sequence>MDSYYSRKGEWVVKRWFSGLLTLIILLSLVIPNLPAAKADTTSAVLDLQLVKALATAVEPLQVIVTFDGQGAPTEDNLNLLKTLGISKGISLKSLPITGILATKDQINKLAEQPGVKSIYLNRKLEYYNADATALTGVDKARTDAAMQKANGGMPVTGKGVGVVINDSGVDGTHKDIEFGSHLVQNVLASINLASLAPGILPITYAENVPNTDSNSGHGTHVAGTVGGTGAMSSGKYEGVAPGANLIGYGSGAALFVLDGLGGFDYAITHQFDYNIRVITNSWGSSGDFDPNDPINIASKAAHDRGITVLFAAGNEGPGENTHNPYAKAPWVISVAAGEKDGSLADFSSRGTKGVGGTFEMDGETYTWKDEPTITAPGVDIISTRVLAPVSSLAIQDDAAAIEPAYLPYYTMMSGTSMATPHVAGITALLLEADPTLSPDEIKRVLQNTATNMPGYETWEVGAGYVNAYDALDAVMFDKTYGKTLNAGQKFNSYVNSTVDRSEFTVDYNPVLAESNTYSFTVAEGVSNVSARIDAYGLLGQTGNPVNLMLISPDGTEYSSGVSLLFPLYPDRTVAVNSPKAGEWRVKIEGLHGDPSNPIGIGLPETITGMISTTKVNGFSGLNDITGDPAASAIQMAVSERIVDGYGDGTFKPNQNLLRKELARFLVMGVGIRQSQTHMLKDVATGDVPFVKAVVAKGAAIRDVVWVQGGVMQLDANGNFNPNGEVNRAELAYTLVQALGLEKQAKEFTGDVTVQYKDERIKLKDDASIPASLKGYVQVALDLNILNATFTVKQGPYDLVPTVEASFEPAKKVTRGDYAVAVTRYFQAWLQ</sequence>
<evidence type="ECO:0000256" key="5">
    <source>
        <dbReference type="ARBA" id="ARBA00022825"/>
    </source>
</evidence>
<evidence type="ECO:0000256" key="3">
    <source>
        <dbReference type="ARBA" id="ARBA00022729"/>
    </source>
</evidence>
<dbReference type="GO" id="GO:0006508">
    <property type="term" value="P:proteolysis"/>
    <property type="evidence" value="ECO:0007669"/>
    <property type="project" value="UniProtKB-KW"/>
</dbReference>
<gene>
    <name evidence="9" type="ORF">KHB02_42695</name>
</gene>
<dbReference type="GO" id="GO:0004252">
    <property type="term" value="F:serine-type endopeptidase activity"/>
    <property type="evidence" value="ECO:0007669"/>
    <property type="project" value="UniProtKB-UniRule"/>
</dbReference>
<dbReference type="EMBL" id="JAGYPE010000010">
    <property type="protein sequence ID" value="MBS4188090.1"/>
    <property type="molecule type" value="Genomic_DNA"/>
</dbReference>
<evidence type="ECO:0000256" key="2">
    <source>
        <dbReference type="ARBA" id="ARBA00022670"/>
    </source>
</evidence>
<evidence type="ECO:0000256" key="4">
    <source>
        <dbReference type="ARBA" id="ARBA00022801"/>
    </source>
</evidence>
<dbReference type="PANTHER" id="PTHR43806:SF65">
    <property type="entry name" value="SERINE PROTEASE APRX"/>
    <property type="match status" value="1"/>
</dbReference>
<feature type="domain" description="SLH" evidence="8">
    <location>
        <begin position="617"/>
        <end position="680"/>
    </location>
</feature>
<comment type="similarity">
    <text evidence="1 7">Belongs to the peptidase S8 family.</text>
</comment>
<feature type="active site" description="Charge relay system" evidence="6 7">
    <location>
        <position position="218"/>
    </location>
</feature>
<dbReference type="InterPro" id="IPR015500">
    <property type="entry name" value="Peptidase_S8_subtilisin-rel"/>
</dbReference>
<evidence type="ECO:0000259" key="8">
    <source>
        <dbReference type="PROSITE" id="PS51272"/>
    </source>
</evidence>
<dbReference type="PROSITE" id="PS51272">
    <property type="entry name" value="SLH"/>
    <property type="match status" value="2"/>
</dbReference>
<evidence type="ECO:0000256" key="1">
    <source>
        <dbReference type="ARBA" id="ARBA00011073"/>
    </source>
</evidence>
<accession>A0A942T9X6</accession>
<dbReference type="SUPFAM" id="SSF52743">
    <property type="entry name" value="Subtilisin-like"/>
    <property type="match status" value="1"/>
</dbReference>
<dbReference type="InterPro" id="IPR000209">
    <property type="entry name" value="Peptidase_S8/S53_dom"/>
</dbReference>
<organism evidence="9">
    <name type="scientific">Neobacillus citreus</name>
    <dbReference type="NCBI Taxonomy" id="2833578"/>
    <lineage>
        <taxon>Bacteria</taxon>
        <taxon>Bacillati</taxon>
        <taxon>Bacillota</taxon>
        <taxon>Bacilli</taxon>
        <taxon>Bacillales</taxon>
        <taxon>Bacillaceae</taxon>
        <taxon>Neobacillus</taxon>
    </lineage>
</organism>
<dbReference type="InterPro" id="IPR001119">
    <property type="entry name" value="SLH_dom"/>
</dbReference>
<reference evidence="9" key="1">
    <citation type="submission" date="2021-05" db="EMBL/GenBank/DDBJ databases">
        <title>Novel Bacillus species.</title>
        <authorList>
            <person name="Liu G."/>
        </authorList>
    </citation>
    <scope>NUCLEOTIDE SEQUENCE</scope>
    <source>
        <strain evidence="9">FJAT-50051</strain>
    </source>
</reference>
<feature type="active site" description="Charge relay system" evidence="6 7">
    <location>
        <position position="417"/>
    </location>
</feature>
<evidence type="ECO:0000256" key="7">
    <source>
        <dbReference type="PROSITE-ProRule" id="PRU01240"/>
    </source>
</evidence>
<name>A0A942T9X6_9BACI</name>
<keyword evidence="4 7" id="KW-0378">Hydrolase</keyword>
<comment type="caution">
    <text evidence="9">The sequence shown here is derived from an EMBL/GenBank/DDBJ whole genome shotgun (WGS) entry which is preliminary data.</text>
</comment>
<proteinExistence type="inferred from homology"/>
<dbReference type="PANTHER" id="PTHR43806">
    <property type="entry name" value="PEPTIDASE S8"/>
    <property type="match status" value="1"/>
</dbReference>
<evidence type="ECO:0000313" key="9">
    <source>
        <dbReference type="EMBL" id="MBS4188090.1"/>
    </source>
</evidence>